<evidence type="ECO:0000313" key="2">
    <source>
        <dbReference type="Proteomes" id="UP000326759"/>
    </source>
</evidence>
<organism evidence="1 2">
    <name type="scientific">Armadillidium nasatum</name>
    <dbReference type="NCBI Taxonomy" id="96803"/>
    <lineage>
        <taxon>Eukaryota</taxon>
        <taxon>Metazoa</taxon>
        <taxon>Ecdysozoa</taxon>
        <taxon>Arthropoda</taxon>
        <taxon>Crustacea</taxon>
        <taxon>Multicrustacea</taxon>
        <taxon>Malacostraca</taxon>
        <taxon>Eumalacostraca</taxon>
        <taxon>Peracarida</taxon>
        <taxon>Isopoda</taxon>
        <taxon>Oniscidea</taxon>
        <taxon>Crinocheta</taxon>
        <taxon>Armadillidiidae</taxon>
        <taxon>Armadillidium</taxon>
    </lineage>
</organism>
<dbReference type="Proteomes" id="UP000326759">
    <property type="component" value="Unassembled WGS sequence"/>
</dbReference>
<gene>
    <name evidence="1" type="ORF">Anas_14380</name>
</gene>
<accession>A0A5N5T8R6</accession>
<name>A0A5N5T8R6_9CRUS</name>
<comment type="caution">
    <text evidence="1">The sequence shown here is derived from an EMBL/GenBank/DDBJ whole genome shotgun (WGS) entry which is preliminary data.</text>
</comment>
<dbReference type="EMBL" id="SEYY01010758">
    <property type="protein sequence ID" value="KAB7501400.1"/>
    <property type="molecule type" value="Genomic_DNA"/>
</dbReference>
<dbReference type="AlphaFoldDB" id="A0A5N5T8R6"/>
<reference evidence="1 2" key="1">
    <citation type="journal article" date="2019" name="PLoS Biol.">
        <title>Sex chromosomes control vertical transmission of feminizing Wolbachia symbionts in an isopod.</title>
        <authorList>
            <person name="Becking T."/>
            <person name="Chebbi M.A."/>
            <person name="Giraud I."/>
            <person name="Moumen B."/>
            <person name="Laverre T."/>
            <person name="Caubet Y."/>
            <person name="Peccoud J."/>
            <person name="Gilbert C."/>
            <person name="Cordaux R."/>
        </authorList>
    </citation>
    <scope>NUCLEOTIDE SEQUENCE [LARGE SCALE GENOMIC DNA]</scope>
    <source>
        <strain evidence="1">ANa2</strain>
        <tissue evidence="1">Whole body excluding digestive tract and cuticle</tissue>
    </source>
</reference>
<proteinExistence type="predicted"/>
<evidence type="ECO:0000313" key="1">
    <source>
        <dbReference type="EMBL" id="KAB7501400.1"/>
    </source>
</evidence>
<keyword evidence="2" id="KW-1185">Reference proteome</keyword>
<protein>
    <submittedName>
        <fullName evidence="1">Uncharacterized protein</fullName>
    </submittedName>
</protein>
<sequence length="69" mass="7964">MFMKNDCARTEREGDEIELKMNEDPEKVPELSCMEDLLTAAGTNGWRNYLIFFGCAWGKSAIRDIKIFN</sequence>